<accession>F8L8I0</accession>
<proteinExistence type="predicted"/>
<evidence type="ECO:0000313" key="2">
    <source>
        <dbReference type="Proteomes" id="UP000000496"/>
    </source>
</evidence>
<organism evidence="1 2">
    <name type="scientific">Simkania negevensis (strain ATCC VR-1471 / DSM 27360 / Z)</name>
    <dbReference type="NCBI Taxonomy" id="331113"/>
    <lineage>
        <taxon>Bacteria</taxon>
        <taxon>Pseudomonadati</taxon>
        <taxon>Chlamydiota</taxon>
        <taxon>Chlamydiia</taxon>
        <taxon>Parachlamydiales</taxon>
        <taxon>Simkaniaceae</taxon>
        <taxon>Simkania</taxon>
    </lineage>
</organism>
<sequence>MQHLMYSDSGFEKKIAQIEGEKIVFYDEVLKENMKSLGVSIPVAHQAKFGKKVYYEQGVNQQLFIEAFQQFYCQGLPSTSYHWEIIS</sequence>
<dbReference type="HOGENOM" id="CLU_2481600_0_0_0"/>
<dbReference type="EMBL" id="FR872582">
    <property type="protein sequence ID" value="CCB89108.1"/>
    <property type="molecule type" value="Genomic_DNA"/>
</dbReference>
<dbReference type="KEGG" id="sng:SNE_A12310"/>
<protein>
    <submittedName>
        <fullName evidence="1">Uncharacterized protein</fullName>
    </submittedName>
</protein>
<reference evidence="1 2" key="2">
    <citation type="journal article" date="2011" name="Mol. Biol. Evol.">
        <title>Unity in variety--the pan-genome of the Chlamydiae.</title>
        <authorList>
            <person name="Collingro A."/>
            <person name="Tischler P."/>
            <person name="Weinmaier T."/>
            <person name="Penz T."/>
            <person name="Heinz E."/>
            <person name="Brunham R.C."/>
            <person name="Read T.D."/>
            <person name="Bavoil P.M."/>
            <person name="Sachse K."/>
            <person name="Kahane S."/>
            <person name="Friedman M.G."/>
            <person name="Rattei T."/>
            <person name="Myers G.S."/>
            <person name="Horn M."/>
        </authorList>
    </citation>
    <scope>NUCLEOTIDE SEQUENCE [LARGE SCALE GENOMIC DNA]</scope>
    <source>
        <strain evidence="2">ATCC VR-1471 / Z</strain>
    </source>
</reference>
<name>F8L8I0_SIMNZ</name>
<dbReference type="STRING" id="331113.SNE_A12310"/>
<reference key="1">
    <citation type="journal article" date="2011" name="Mol. Biol. Evol.">
        <title>Unity in variety -- the pan-genome of the Chlamydiae.</title>
        <authorList>
            <person name="Collingro A."/>
            <person name="Tischler P."/>
            <person name="Weinmaier T."/>
            <person name="Penz T."/>
            <person name="Heinz E."/>
            <person name="Brunham R.C."/>
            <person name="Read T.D."/>
            <person name="Bavoil P.M."/>
            <person name="Sachse K."/>
            <person name="Kahane S."/>
            <person name="Friedman M.G."/>
            <person name="Rattei T."/>
            <person name="Myers G.S.A."/>
            <person name="Horn M."/>
        </authorList>
    </citation>
    <scope>NUCLEOTIDE SEQUENCE</scope>
    <source>
        <strain>Z</strain>
    </source>
</reference>
<evidence type="ECO:0000313" key="1">
    <source>
        <dbReference type="EMBL" id="CCB89108.1"/>
    </source>
</evidence>
<dbReference type="Proteomes" id="UP000000496">
    <property type="component" value="Chromosome gsn.131"/>
</dbReference>
<keyword evidence="2" id="KW-1185">Reference proteome</keyword>
<gene>
    <name evidence="1" type="ordered locus">SNE_A12310</name>
</gene>
<dbReference type="AlphaFoldDB" id="F8L8I0"/>